<comment type="caution">
    <text evidence="5">The sequence shown here is derived from an EMBL/GenBank/DDBJ whole genome shotgun (WGS) entry which is preliminary data.</text>
</comment>
<name>A0ABR9P173_9ACTN</name>
<protein>
    <submittedName>
        <fullName evidence="5">Thioesterase</fullName>
    </submittedName>
</protein>
<sequence>MTEWTRCFHPSQEPRARLVCFPHAGGSASAFHPLSKGLAERGVETRAVQYPGRQDRYREPFFEKVDALVETVVEELSPLADEGIPLAFFGHSMGAVLAFEAVRRLEREGRRPAALFASASQAPSLPWPPPGTPSARGADDAALTEDLRLLSEGTSPVLQHPALLELALPALRADFLMLEGYEYTPGEQLDCPVVALAGDRDPRVPVDSVGPWEKETAAGFHMRVMPGGHFYLEDQLPQVVEEIVTRI</sequence>
<dbReference type="Gene3D" id="3.40.50.1820">
    <property type="entry name" value="alpha/beta hydrolase"/>
    <property type="match status" value="1"/>
</dbReference>
<dbReference type="SUPFAM" id="SSF53474">
    <property type="entry name" value="alpha/beta-Hydrolases"/>
    <property type="match status" value="1"/>
</dbReference>
<dbReference type="InterPro" id="IPR020802">
    <property type="entry name" value="TesA-like"/>
</dbReference>
<evidence type="ECO:0000313" key="5">
    <source>
        <dbReference type="EMBL" id="MBE2997588.1"/>
    </source>
</evidence>
<dbReference type="InterPro" id="IPR029058">
    <property type="entry name" value="AB_hydrolase_fold"/>
</dbReference>
<proteinExistence type="inferred from homology"/>
<organism evidence="5 6">
    <name type="scientific">Nocardiopsis coralli</name>
    <dbReference type="NCBI Taxonomy" id="2772213"/>
    <lineage>
        <taxon>Bacteria</taxon>
        <taxon>Bacillati</taxon>
        <taxon>Actinomycetota</taxon>
        <taxon>Actinomycetes</taxon>
        <taxon>Streptosporangiales</taxon>
        <taxon>Nocardiopsidaceae</taxon>
        <taxon>Nocardiopsis</taxon>
    </lineage>
</organism>
<reference evidence="5 6" key="1">
    <citation type="submission" date="2020-09" db="EMBL/GenBank/DDBJ databases">
        <title>Diversity and distribution of actinomycetes associated with coral in the coast of Hainan.</title>
        <authorList>
            <person name="Li F."/>
        </authorList>
    </citation>
    <scope>NUCLEOTIDE SEQUENCE [LARGE SCALE GENOMIC DNA]</scope>
    <source>
        <strain evidence="5 6">HNM0947</strain>
    </source>
</reference>
<evidence type="ECO:0000256" key="3">
    <source>
        <dbReference type="SAM" id="MobiDB-lite"/>
    </source>
</evidence>
<dbReference type="InterPro" id="IPR012223">
    <property type="entry name" value="TEII"/>
</dbReference>
<keyword evidence="2" id="KW-0378">Hydrolase</keyword>
<dbReference type="RefSeq" id="WP_193120247.1">
    <property type="nucleotide sequence ID" value="NZ_JADBGI010000002.1"/>
</dbReference>
<accession>A0ABR9P173</accession>
<feature type="region of interest" description="Disordered" evidence="3">
    <location>
        <begin position="120"/>
        <end position="140"/>
    </location>
</feature>
<dbReference type="PANTHER" id="PTHR11487:SF0">
    <property type="entry name" value="S-ACYL FATTY ACID SYNTHASE THIOESTERASE, MEDIUM CHAIN"/>
    <property type="match status" value="1"/>
</dbReference>
<keyword evidence="6" id="KW-1185">Reference proteome</keyword>
<dbReference type="InterPro" id="IPR001031">
    <property type="entry name" value="Thioesterase"/>
</dbReference>
<dbReference type="PANTHER" id="PTHR11487">
    <property type="entry name" value="THIOESTERASE"/>
    <property type="match status" value="1"/>
</dbReference>
<comment type="similarity">
    <text evidence="1">Belongs to the thioesterase family.</text>
</comment>
<evidence type="ECO:0000313" key="6">
    <source>
        <dbReference type="Proteomes" id="UP000806528"/>
    </source>
</evidence>
<feature type="domain" description="Thioesterase TesA-like" evidence="4">
    <location>
        <begin position="19"/>
        <end position="247"/>
    </location>
</feature>
<gene>
    <name evidence="5" type="ORF">IDM40_02550</name>
</gene>
<evidence type="ECO:0000259" key="4">
    <source>
        <dbReference type="SMART" id="SM00824"/>
    </source>
</evidence>
<dbReference type="EMBL" id="JADBGI010000002">
    <property type="protein sequence ID" value="MBE2997588.1"/>
    <property type="molecule type" value="Genomic_DNA"/>
</dbReference>
<dbReference type="Proteomes" id="UP000806528">
    <property type="component" value="Unassembled WGS sequence"/>
</dbReference>
<dbReference type="SMART" id="SM00824">
    <property type="entry name" value="PKS_TE"/>
    <property type="match status" value="1"/>
</dbReference>
<evidence type="ECO:0000256" key="2">
    <source>
        <dbReference type="ARBA" id="ARBA00022801"/>
    </source>
</evidence>
<dbReference type="Pfam" id="PF00975">
    <property type="entry name" value="Thioesterase"/>
    <property type="match status" value="1"/>
</dbReference>
<evidence type="ECO:0000256" key="1">
    <source>
        <dbReference type="ARBA" id="ARBA00007169"/>
    </source>
</evidence>